<dbReference type="InterPro" id="IPR050166">
    <property type="entry name" value="ABC_transporter_ATP-bind"/>
</dbReference>
<evidence type="ECO:0000259" key="5">
    <source>
        <dbReference type="PROSITE" id="PS50893"/>
    </source>
</evidence>
<name>A0A2Z2NRH6_9GAMM</name>
<evidence type="ECO:0000256" key="1">
    <source>
        <dbReference type="ARBA" id="ARBA00005417"/>
    </source>
</evidence>
<dbReference type="InterPro" id="IPR003593">
    <property type="entry name" value="AAA+_ATPase"/>
</dbReference>
<protein>
    <submittedName>
        <fullName evidence="6">Aliphatic sulfonates import ATP-binding protein SsuB</fullName>
        <ecNumber evidence="6">3.6.3.-</ecNumber>
    </submittedName>
</protein>
<dbReference type="PANTHER" id="PTHR42788">
    <property type="entry name" value="TAURINE IMPORT ATP-BINDING PROTEIN-RELATED"/>
    <property type="match status" value="1"/>
</dbReference>
<keyword evidence="3" id="KW-0547">Nucleotide-binding</keyword>
<evidence type="ECO:0000313" key="6">
    <source>
        <dbReference type="EMBL" id="ASJ74052.1"/>
    </source>
</evidence>
<evidence type="ECO:0000256" key="3">
    <source>
        <dbReference type="ARBA" id="ARBA00022741"/>
    </source>
</evidence>
<feature type="domain" description="ABC transporter" evidence="5">
    <location>
        <begin position="7"/>
        <end position="230"/>
    </location>
</feature>
<gene>
    <name evidence="6" type="primary">ssuB_3</name>
    <name evidence="6" type="ORF">IMCC3135_19870</name>
</gene>
<sequence length="250" mass="27312">MTQAPAIELQAVSLTLGEHCIFDRLTLSMESAQWHSILGRSGAGKSCLLRLVAGLQQPDSGCITSFGKPSASRQIAYMAQEDGLLPWLSNLDNVQLGARLRGERSPANRQRAQALIEQVGLADWADALPAVLSGGMRQRIALARTLFEDQPVVLMDEPFSRLDAITRDELQLLAFDLLSKRTVLLVTHDPIEALRLSQAVHVLSAASPSSIHSIRLSTAAPRAMDDAYVMQHLPTVWHHLQSLSRQVDAA</sequence>
<dbReference type="SUPFAM" id="SSF52540">
    <property type="entry name" value="P-loop containing nucleoside triphosphate hydrolases"/>
    <property type="match status" value="1"/>
</dbReference>
<dbReference type="Gene3D" id="3.40.50.300">
    <property type="entry name" value="P-loop containing nucleotide triphosphate hydrolases"/>
    <property type="match status" value="1"/>
</dbReference>
<organism evidence="6 7">
    <name type="scientific">Granulosicoccus antarcticus IMCC3135</name>
    <dbReference type="NCBI Taxonomy" id="1192854"/>
    <lineage>
        <taxon>Bacteria</taxon>
        <taxon>Pseudomonadati</taxon>
        <taxon>Pseudomonadota</taxon>
        <taxon>Gammaproteobacteria</taxon>
        <taxon>Chromatiales</taxon>
        <taxon>Granulosicoccaceae</taxon>
        <taxon>Granulosicoccus</taxon>
    </lineage>
</organism>
<dbReference type="InterPro" id="IPR003439">
    <property type="entry name" value="ABC_transporter-like_ATP-bd"/>
</dbReference>
<dbReference type="PROSITE" id="PS00211">
    <property type="entry name" value="ABC_TRANSPORTER_1"/>
    <property type="match status" value="1"/>
</dbReference>
<keyword evidence="4 6" id="KW-0067">ATP-binding</keyword>
<dbReference type="GO" id="GO:0016887">
    <property type="term" value="F:ATP hydrolysis activity"/>
    <property type="evidence" value="ECO:0007669"/>
    <property type="project" value="InterPro"/>
</dbReference>
<reference evidence="6 7" key="1">
    <citation type="submission" date="2016-12" db="EMBL/GenBank/DDBJ databases">
        <authorList>
            <person name="Song W.-J."/>
            <person name="Kurnit D.M."/>
        </authorList>
    </citation>
    <scope>NUCLEOTIDE SEQUENCE [LARGE SCALE GENOMIC DNA]</scope>
    <source>
        <strain evidence="6 7">IMCC3135</strain>
    </source>
</reference>
<keyword evidence="2" id="KW-0813">Transport</keyword>
<keyword evidence="7" id="KW-1185">Reference proteome</keyword>
<dbReference type="GO" id="GO:0005524">
    <property type="term" value="F:ATP binding"/>
    <property type="evidence" value="ECO:0007669"/>
    <property type="project" value="UniProtKB-KW"/>
</dbReference>
<evidence type="ECO:0000256" key="4">
    <source>
        <dbReference type="ARBA" id="ARBA00022840"/>
    </source>
</evidence>
<accession>A0A2Z2NRH6</accession>
<dbReference type="InterPro" id="IPR027417">
    <property type="entry name" value="P-loop_NTPase"/>
</dbReference>
<proteinExistence type="inferred from homology"/>
<dbReference type="PROSITE" id="PS50893">
    <property type="entry name" value="ABC_TRANSPORTER_2"/>
    <property type="match status" value="1"/>
</dbReference>
<dbReference type="AlphaFoldDB" id="A0A2Z2NRH6"/>
<dbReference type="Proteomes" id="UP000250079">
    <property type="component" value="Chromosome"/>
</dbReference>
<dbReference type="PANTHER" id="PTHR42788:SF19">
    <property type="entry name" value="ALIPHATIC SULFONATES IMPORT ATP-BINDING PROTEIN SSUB 2"/>
    <property type="match status" value="1"/>
</dbReference>
<evidence type="ECO:0000313" key="7">
    <source>
        <dbReference type="Proteomes" id="UP000250079"/>
    </source>
</evidence>
<dbReference type="SMART" id="SM00382">
    <property type="entry name" value="AAA"/>
    <property type="match status" value="1"/>
</dbReference>
<dbReference type="EMBL" id="CP018632">
    <property type="protein sequence ID" value="ASJ74052.1"/>
    <property type="molecule type" value="Genomic_DNA"/>
</dbReference>
<comment type="similarity">
    <text evidence="1">Belongs to the ABC transporter superfamily.</text>
</comment>
<dbReference type="KEGG" id="gai:IMCC3135_19870"/>
<dbReference type="Pfam" id="PF00005">
    <property type="entry name" value="ABC_tran"/>
    <property type="match status" value="1"/>
</dbReference>
<dbReference type="EC" id="3.6.3.-" evidence="6"/>
<keyword evidence="6" id="KW-0378">Hydrolase</keyword>
<dbReference type="InterPro" id="IPR017871">
    <property type="entry name" value="ABC_transporter-like_CS"/>
</dbReference>
<evidence type="ECO:0000256" key="2">
    <source>
        <dbReference type="ARBA" id="ARBA00022448"/>
    </source>
</evidence>
<dbReference type="RefSeq" id="WP_205737620.1">
    <property type="nucleotide sequence ID" value="NZ_CP018632.1"/>
</dbReference>